<organism evidence="6 7">
    <name type="scientific">Aerosakkonema funiforme FACHB-1375</name>
    <dbReference type="NCBI Taxonomy" id="2949571"/>
    <lineage>
        <taxon>Bacteria</taxon>
        <taxon>Bacillati</taxon>
        <taxon>Cyanobacteriota</taxon>
        <taxon>Cyanophyceae</taxon>
        <taxon>Oscillatoriophycideae</taxon>
        <taxon>Aerosakkonematales</taxon>
        <taxon>Aerosakkonemataceae</taxon>
        <taxon>Aerosakkonema</taxon>
    </lineage>
</organism>
<feature type="domain" description="O-methyltransferase dimerisation" evidence="5">
    <location>
        <begin position="18"/>
        <end position="92"/>
    </location>
</feature>
<dbReference type="InterPro" id="IPR001077">
    <property type="entry name" value="COMT_C"/>
</dbReference>
<dbReference type="GO" id="GO:0008171">
    <property type="term" value="F:O-methyltransferase activity"/>
    <property type="evidence" value="ECO:0007669"/>
    <property type="project" value="InterPro"/>
</dbReference>
<accession>A0A926VDM4</accession>
<dbReference type="Pfam" id="PF00891">
    <property type="entry name" value="Methyltransf_2"/>
    <property type="match status" value="1"/>
</dbReference>
<keyword evidence="3" id="KW-0949">S-adenosyl-L-methionine</keyword>
<evidence type="ECO:0000256" key="3">
    <source>
        <dbReference type="ARBA" id="ARBA00022691"/>
    </source>
</evidence>
<dbReference type="PANTHER" id="PTHR43712:SF2">
    <property type="entry name" value="O-METHYLTRANSFERASE CICE"/>
    <property type="match status" value="1"/>
</dbReference>
<protein>
    <submittedName>
        <fullName evidence="6">Methyltransferase</fullName>
    </submittedName>
</protein>
<dbReference type="Gene3D" id="1.10.287.1350">
    <property type="match status" value="1"/>
</dbReference>
<dbReference type="InterPro" id="IPR012967">
    <property type="entry name" value="COMT_dimerisation"/>
</dbReference>
<evidence type="ECO:0000313" key="6">
    <source>
        <dbReference type="EMBL" id="MBD2181605.1"/>
    </source>
</evidence>
<dbReference type="SUPFAM" id="SSF46785">
    <property type="entry name" value="Winged helix' DNA-binding domain"/>
    <property type="match status" value="1"/>
</dbReference>
<evidence type="ECO:0000313" key="7">
    <source>
        <dbReference type="Proteomes" id="UP000641646"/>
    </source>
</evidence>
<proteinExistence type="predicted"/>
<dbReference type="EMBL" id="JACJPW010000023">
    <property type="protein sequence ID" value="MBD2181605.1"/>
    <property type="molecule type" value="Genomic_DNA"/>
</dbReference>
<evidence type="ECO:0000256" key="2">
    <source>
        <dbReference type="ARBA" id="ARBA00022679"/>
    </source>
</evidence>
<dbReference type="InterPro" id="IPR016461">
    <property type="entry name" value="COMT-like"/>
</dbReference>
<feature type="domain" description="O-methyltransferase C-terminal" evidence="4">
    <location>
        <begin position="118"/>
        <end position="324"/>
    </location>
</feature>
<dbReference type="PROSITE" id="PS51683">
    <property type="entry name" value="SAM_OMT_II"/>
    <property type="match status" value="1"/>
</dbReference>
<dbReference type="InterPro" id="IPR036390">
    <property type="entry name" value="WH_DNA-bd_sf"/>
</dbReference>
<gene>
    <name evidence="6" type="ORF">H6G03_10880</name>
</gene>
<dbReference type="AlphaFoldDB" id="A0A926VDM4"/>
<keyword evidence="7" id="KW-1185">Reference proteome</keyword>
<dbReference type="PIRSF" id="PIRSF005739">
    <property type="entry name" value="O-mtase"/>
    <property type="match status" value="1"/>
</dbReference>
<dbReference type="Pfam" id="PF08100">
    <property type="entry name" value="Dimerisation"/>
    <property type="match status" value="1"/>
</dbReference>
<dbReference type="InterPro" id="IPR036388">
    <property type="entry name" value="WH-like_DNA-bd_sf"/>
</dbReference>
<reference evidence="6" key="1">
    <citation type="journal article" date="2015" name="ISME J.">
        <title>Draft Genome Sequence of Streptomyces incarnatus NRRL8089, which Produces the Nucleoside Antibiotic Sinefungin.</title>
        <authorList>
            <person name="Oshima K."/>
            <person name="Hattori M."/>
            <person name="Shimizu H."/>
            <person name="Fukuda K."/>
            <person name="Nemoto M."/>
            <person name="Inagaki K."/>
            <person name="Tamura T."/>
        </authorList>
    </citation>
    <scope>NUCLEOTIDE SEQUENCE</scope>
    <source>
        <strain evidence="6">FACHB-1375</strain>
    </source>
</reference>
<keyword evidence="1 6" id="KW-0489">Methyltransferase</keyword>
<dbReference type="PANTHER" id="PTHR43712">
    <property type="entry name" value="PUTATIVE (AFU_ORTHOLOGUE AFUA_4G14580)-RELATED"/>
    <property type="match status" value="1"/>
</dbReference>
<reference evidence="6" key="2">
    <citation type="submission" date="2020-08" db="EMBL/GenBank/DDBJ databases">
        <authorList>
            <person name="Chen M."/>
            <person name="Teng W."/>
            <person name="Zhao L."/>
            <person name="Hu C."/>
            <person name="Zhou Y."/>
            <person name="Han B."/>
            <person name="Song L."/>
            <person name="Shu W."/>
        </authorList>
    </citation>
    <scope>NUCLEOTIDE SEQUENCE</scope>
    <source>
        <strain evidence="6">FACHB-1375</strain>
    </source>
</reference>
<dbReference type="InterPro" id="IPR029063">
    <property type="entry name" value="SAM-dependent_MTases_sf"/>
</dbReference>
<comment type="caution">
    <text evidence="6">The sequence shown here is derived from an EMBL/GenBank/DDBJ whole genome shotgun (WGS) entry which is preliminary data.</text>
</comment>
<dbReference type="Proteomes" id="UP000641646">
    <property type="component" value="Unassembled WGS sequence"/>
</dbReference>
<sequence length="344" mass="37940">MTTILDPRTKSPLIAFLELNSRYWVNHALNAAAKLGIADVMSYEAKSVDEIAQASQTHASSLYRLLRTLASVGVFAEVEPHRFALTPMAEYLRSDNPQSLRHQLMMHCAQWHLQFTKELINSIKDGQPAVTHAYQINTLYEYFDRDGEAGELFNQAMVGLTRNFHIPLVKAYDFSGYSKVVDLAGGQGALISEILKANPHLQGVLFDLPQAVDQAADFLAEQGVADRCERVGGDMFKSIPTGADLYTISYSIIDCSDESAIALLSSIRQGMADNAKLLVIDSIAPTGDEYHWVKWLDLDVLSIGKGGARTESEFRELFRKGGFELVRIINAGTPVSAMELIPIG</sequence>
<dbReference type="SUPFAM" id="SSF53335">
    <property type="entry name" value="S-adenosyl-L-methionine-dependent methyltransferases"/>
    <property type="match status" value="1"/>
</dbReference>
<name>A0A926VDM4_9CYAN</name>
<dbReference type="Gene3D" id="3.40.50.150">
    <property type="entry name" value="Vaccinia Virus protein VP39"/>
    <property type="match status" value="1"/>
</dbReference>
<dbReference type="Gene3D" id="1.10.10.10">
    <property type="entry name" value="Winged helix-like DNA-binding domain superfamily/Winged helix DNA-binding domain"/>
    <property type="match status" value="1"/>
</dbReference>
<evidence type="ECO:0000259" key="4">
    <source>
        <dbReference type="Pfam" id="PF00891"/>
    </source>
</evidence>
<dbReference type="RefSeq" id="WP_190464414.1">
    <property type="nucleotide sequence ID" value="NZ_JACJPW010000023.1"/>
</dbReference>
<dbReference type="GO" id="GO:0046983">
    <property type="term" value="F:protein dimerization activity"/>
    <property type="evidence" value="ECO:0007669"/>
    <property type="project" value="InterPro"/>
</dbReference>
<evidence type="ECO:0000256" key="1">
    <source>
        <dbReference type="ARBA" id="ARBA00022603"/>
    </source>
</evidence>
<evidence type="ECO:0000259" key="5">
    <source>
        <dbReference type="Pfam" id="PF08100"/>
    </source>
</evidence>
<dbReference type="GO" id="GO:0032259">
    <property type="term" value="P:methylation"/>
    <property type="evidence" value="ECO:0007669"/>
    <property type="project" value="UniProtKB-KW"/>
</dbReference>
<keyword evidence="2" id="KW-0808">Transferase</keyword>